<keyword evidence="4" id="KW-1185">Reference proteome</keyword>
<evidence type="ECO:0000313" key="1">
    <source>
        <dbReference type="EMBL" id="QAT13865.1"/>
    </source>
</evidence>
<gene>
    <name evidence="1" type="ORF">EQG53_05540</name>
    <name evidence="2" type="ORF">I6H83_16885</name>
</gene>
<dbReference type="RefSeq" id="WP_128719364.1">
    <property type="nucleotide sequence ID" value="NZ_BJNC01000040.1"/>
</dbReference>
<organism evidence="1 3">
    <name type="scientific">Brevundimonas diminuta</name>
    <name type="common">Pseudomonas diminuta</name>
    <dbReference type="NCBI Taxonomy" id="293"/>
    <lineage>
        <taxon>Bacteria</taxon>
        <taxon>Pseudomonadati</taxon>
        <taxon>Pseudomonadota</taxon>
        <taxon>Alphaproteobacteria</taxon>
        <taxon>Caulobacterales</taxon>
        <taxon>Caulobacteraceae</taxon>
        <taxon>Brevundimonas</taxon>
    </lineage>
</organism>
<evidence type="ECO:0000313" key="3">
    <source>
        <dbReference type="Proteomes" id="UP000287388"/>
    </source>
</evidence>
<evidence type="ECO:0000313" key="4">
    <source>
        <dbReference type="Proteomes" id="UP000596117"/>
    </source>
</evidence>
<reference evidence="2 4" key="2">
    <citation type="submission" date="2020-12" db="EMBL/GenBank/DDBJ databases">
        <title>FDA dAtabase for Regulatory Grade micrObial Sequences (FDA-ARGOS): Supporting development and validation of Infectious Disease Dx tests.</title>
        <authorList>
            <person name="Kerrigan L."/>
            <person name="Long C."/>
            <person name="Tallon L."/>
            <person name="Sadzewicz L."/>
            <person name="Zhao X."/>
            <person name="Boylan J."/>
            <person name="Ott S."/>
            <person name="Bowen H."/>
            <person name="Vavikolanu K."/>
            <person name="Mehta A."/>
            <person name="Aluvathingal J."/>
            <person name="Nadendla S."/>
            <person name="Yan Y."/>
            <person name="Sichtig H."/>
        </authorList>
    </citation>
    <scope>NUCLEOTIDE SEQUENCE [LARGE SCALE GENOMIC DNA]</scope>
    <source>
        <strain evidence="2 4">FDAARGOS_1026</strain>
    </source>
</reference>
<sequence length="72" mass="8111">MRIHILSLFRSPKAKAQAELDAANEAYAAALTESRAARRREDTRRIGATMRSLEASNHRRLAAERAYDEARA</sequence>
<dbReference type="EMBL" id="CP035093">
    <property type="protein sequence ID" value="QAT13865.1"/>
    <property type="molecule type" value="Genomic_DNA"/>
</dbReference>
<dbReference type="EMBL" id="CP066026">
    <property type="protein sequence ID" value="QQB88769.1"/>
    <property type="molecule type" value="Genomic_DNA"/>
</dbReference>
<dbReference type="Proteomes" id="UP000596117">
    <property type="component" value="Chromosome"/>
</dbReference>
<reference evidence="1 3" key="1">
    <citation type="submission" date="2019-01" db="EMBL/GenBank/DDBJ databases">
        <title>Brevundimonas diminuta Genome sequencing and assembly.</title>
        <authorList>
            <person name="Chen H."/>
        </authorList>
    </citation>
    <scope>NUCLEOTIDE SEQUENCE [LARGE SCALE GENOMIC DNA]</scope>
    <source>
        <strain evidence="1">ATCC</strain>
        <strain evidence="3">ATCC(B) 19146</strain>
    </source>
</reference>
<proteinExistence type="predicted"/>
<accession>A0A410NVF9</accession>
<dbReference type="KEGG" id="bdm:EQG53_05540"/>
<evidence type="ECO:0000313" key="2">
    <source>
        <dbReference type="EMBL" id="QQB88769.1"/>
    </source>
</evidence>
<dbReference type="AlphaFoldDB" id="A0A410NVF9"/>
<protein>
    <submittedName>
        <fullName evidence="1">Uncharacterized protein</fullName>
    </submittedName>
</protein>
<dbReference type="Proteomes" id="UP000287388">
    <property type="component" value="Chromosome"/>
</dbReference>
<name>A0A410NVF9_BREDI</name>